<evidence type="ECO:0000313" key="6">
    <source>
        <dbReference type="Proteomes" id="UP000271974"/>
    </source>
</evidence>
<dbReference type="InterPro" id="IPR042099">
    <property type="entry name" value="ANL_N_sf"/>
</dbReference>
<dbReference type="Gene3D" id="3.40.50.12780">
    <property type="entry name" value="N-terminal domain of ligase-like"/>
    <property type="match status" value="1"/>
</dbReference>
<dbReference type="GO" id="GO:0016020">
    <property type="term" value="C:membrane"/>
    <property type="evidence" value="ECO:0007669"/>
    <property type="project" value="TreeGrafter"/>
</dbReference>
<keyword evidence="6" id="KW-1185">Reference proteome</keyword>
<evidence type="ECO:0000259" key="4">
    <source>
        <dbReference type="Pfam" id="PF00501"/>
    </source>
</evidence>
<evidence type="ECO:0000256" key="2">
    <source>
        <dbReference type="ARBA" id="ARBA00022832"/>
    </source>
</evidence>
<keyword evidence="2" id="KW-0276">Fatty acid metabolism</keyword>
<evidence type="ECO:0000256" key="1">
    <source>
        <dbReference type="ARBA" id="ARBA00022598"/>
    </source>
</evidence>
<dbReference type="STRING" id="188477.A0A433SKQ1"/>
<dbReference type="InterPro" id="IPR020845">
    <property type="entry name" value="AMP-binding_CS"/>
</dbReference>
<protein>
    <recommendedName>
        <fullName evidence="3">long-chain-fatty-acid--CoA ligase</fullName>
        <ecNumber evidence="3">6.2.1.3</ecNumber>
    </recommendedName>
</protein>
<dbReference type="EMBL" id="RQTK01001599">
    <property type="protein sequence ID" value="RUS69708.1"/>
    <property type="molecule type" value="Genomic_DNA"/>
</dbReference>
<dbReference type="Proteomes" id="UP000271974">
    <property type="component" value="Unassembled WGS sequence"/>
</dbReference>
<feature type="non-terminal residue" evidence="5">
    <location>
        <position position="290"/>
    </location>
</feature>
<keyword evidence="1" id="KW-0436">Ligase</keyword>
<feature type="domain" description="AMP-dependent synthetase/ligase" evidence="4">
    <location>
        <begin position="77"/>
        <end position="287"/>
    </location>
</feature>
<gene>
    <name evidence="5" type="ORF">EGW08_022529</name>
</gene>
<name>A0A433SKQ1_ELYCH</name>
<dbReference type="Pfam" id="PF00501">
    <property type="entry name" value="AMP-binding"/>
    <property type="match status" value="1"/>
</dbReference>
<dbReference type="SUPFAM" id="SSF56801">
    <property type="entry name" value="Acetyl-CoA synthetase-like"/>
    <property type="match status" value="1"/>
</dbReference>
<comment type="caution">
    <text evidence="5">The sequence shown here is derived from an EMBL/GenBank/DDBJ whole genome shotgun (WGS) entry which is preliminary data.</text>
</comment>
<organism evidence="5 6">
    <name type="scientific">Elysia chlorotica</name>
    <name type="common">Eastern emerald elysia</name>
    <name type="synonym">Sea slug</name>
    <dbReference type="NCBI Taxonomy" id="188477"/>
    <lineage>
        <taxon>Eukaryota</taxon>
        <taxon>Metazoa</taxon>
        <taxon>Spiralia</taxon>
        <taxon>Lophotrochozoa</taxon>
        <taxon>Mollusca</taxon>
        <taxon>Gastropoda</taxon>
        <taxon>Heterobranchia</taxon>
        <taxon>Euthyneura</taxon>
        <taxon>Panpulmonata</taxon>
        <taxon>Sacoglossa</taxon>
        <taxon>Placobranchoidea</taxon>
        <taxon>Plakobranchidae</taxon>
        <taxon>Elysia</taxon>
    </lineage>
</organism>
<dbReference type="PROSITE" id="PS00455">
    <property type="entry name" value="AMP_BINDING"/>
    <property type="match status" value="1"/>
</dbReference>
<dbReference type="GO" id="GO:0004467">
    <property type="term" value="F:long-chain fatty acid-CoA ligase activity"/>
    <property type="evidence" value="ECO:0007669"/>
    <property type="project" value="UniProtKB-EC"/>
</dbReference>
<dbReference type="InterPro" id="IPR000873">
    <property type="entry name" value="AMP-dep_synth/lig_dom"/>
</dbReference>
<dbReference type="OrthoDB" id="1700726at2759"/>
<dbReference type="GO" id="GO:0005783">
    <property type="term" value="C:endoplasmic reticulum"/>
    <property type="evidence" value="ECO:0007669"/>
    <property type="project" value="TreeGrafter"/>
</dbReference>
<evidence type="ECO:0000256" key="3">
    <source>
        <dbReference type="ARBA" id="ARBA00026121"/>
    </source>
</evidence>
<sequence>MFWGWGHEPTVPCVDKNNQSVIVDDDPSHRTSYLSQGADLLDIERISDCRICYDVLQAGKQQSDNGPCLGTRTGPNKEYEWMSYQKVIDKVHEFGSGLIQTGNDPEESKFVGIFSANRPEWAIADYGCQAFSMVPVPLYETLGLDACKHILNECEISTVICDNSKKVQTILELQPDVPKLRMIVVMDPVSDDIRTSAESRGLKLVAFEDVLNAGKLNPREPKLPSEDDIFTVCYTSGTTGSPKGVVVTHTAFVKSMESIHIAIKPHYTITKDDVHLSYLPLAHNFERGCF</sequence>
<dbReference type="AlphaFoldDB" id="A0A433SKQ1"/>
<keyword evidence="2" id="KW-0443">Lipid metabolism</keyword>
<dbReference type="EC" id="6.2.1.3" evidence="3"/>
<proteinExistence type="predicted"/>
<dbReference type="PANTHER" id="PTHR43272">
    <property type="entry name" value="LONG-CHAIN-FATTY-ACID--COA LIGASE"/>
    <property type="match status" value="1"/>
</dbReference>
<dbReference type="PANTHER" id="PTHR43272:SF107">
    <property type="entry name" value="LONG-CHAIN-FATTY-ACID--COA LIGASE 5"/>
    <property type="match status" value="1"/>
</dbReference>
<evidence type="ECO:0000313" key="5">
    <source>
        <dbReference type="EMBL" id="RUS69708.1"/>
    </source>
</evidence>
<reference evidence="5 6" key="1">
    <citation type="submission" date="2019-01" db="EMBL/GenBank/DDBJ databases">
        <title>A draft genome assembly of the solar-powered sea slug Elysia chlorotica.</title>
        <authorList>
            <person name="Cai H."/>
            <person name="Li Q."/>
            <person name="Fang X."/>
            <person name="Li J."/>
            <person name="Curtis N.E."/>
            <person name="Altenburger A."/>
            <person name="Shibata T."/>
            <person name="Feng M."/>
            <person name="Maeda T."/>
            <person name="Schwartz J.A."/>
            <person name="Shigenobu S."/>
            <person name="Lundholm N."/>
            <person name="Nishiyama T."/>
            <person name="Yang H."/>
            <person name="Hasebe M."/>
            <person name="Li S."/>
            <person name="Pierce S.K."/>
            <person name="Wang J."/>
        </authorList>
    </citation>
    <scope>NUCLEOTIDE SEQUENCE [LARGE SCALE GENOMIC DNA]</scope>
    <source>
        <strain evidence="5">EC2010</strain>
        <tissue evidence="5">Whole organism of an adult</tissue>
    </source>
</reference>
<accession>A0A433SKQ1</accession>